<protein>
    <submittedName>
        <fullName evidence="3">Uncharacterized protein</fullName>
    </submittedName>
</protein>
<accession>A0A4U6V6T8</accession>
<dbReference type="Gramene" id="TKW23714">
    <property type="protein sequence ID" value="TKW23714"/>
    <property type="gene ID" value="SEVIR_3G005000v2"/>
</dbReference>
<keyword evidence="1" id="KW-1133">Transmembrane helix</keyword>
<evidence type="ECO:0000313" key="4">
    <source>
        <dbReference type="Proteomes" id="UP000298652"/>
    </source>
</evidence>
<proteinExistence type="predicted"/>
<keyword evidence="4" id="KW-1185">Reference proteome</keyword>
<organism evidence="3 4">
    <name type="scientific">Setaria viridis</name>
    <name type="common">Green bristlegrass</name>
    <name type="synonym">Setaria italica subsp. viridis</name>
    <dbReference type="NCBI Taxonomy" id="4556"/>
    <lineage>
        <taxon>Eukaryota</taxon>
        <taxon>Viridiplantae</taxon>
        <taxon>Streptophyta</taxon>
        <taxon>Embryophyta</taxon>
        <taxon>Tracheophyta</taxon>
        <taxon>Spermatophyta</taxon>
        <taxon>Magnoliopsida</taxon>
        <taxon>Liliopsida</taxon>
        <taxon>Poales</taxon>
        <taxon>Poaceae</taxon>
        <taxon>PACMAD clade</taxon>
        <taxon>Panicoideae</taxon>
        <taxon>Panicodae</taxon>
        <taxon>Paniceae</taxon>
        <taxon>Cenchrinae</taxon>
        <taxon>Setaria</taxon>
    </lineage>
</organism>
<keyword evidence="2" id="KW-0732">Signal</keyword>
<feature type="signal peptide" evidence="2">
    <location>
        <begin position="1"/>
        <end position="21"/>
    </location>
</feature>
<gene>
    <name evidence="3" type="ORF">SEVIR_3G005000v2</name>
</gene>
<keyword evidence="1" id="KW-0472">Membrane</keyword>
<feature type="chain" id="PRO_5020473288" evidence="2">
    <location>
        <begin position="22"/>
        <end position="83"/>
    </location>
</feature>
<dbReference type="AlphaFoldDB" id="A0A4U6V6T8"/>
<evidence type="ECO:0000256" key="2">
    <source>
        <dbReference type="SAM" id="SignalP"/>
    </source>
</evidence>
<name>A0A4U6V6T8_SETVI</name>
<evidence type="ECO:0000256" key="1">
    <source>
        <dbReference type="SAM" id="Phobius"/>
    </source>
</evidence>
<sequence length="83" mass="9485">MEKKLRLALLPLLCFFLLLSGHRKGCLDWALVSYFDFCCLIYVSMAVASIALPHCVYRLGDKKAASHCKLHYHLKNIGLNMKE</sequence>
<dbReference type="EMBL" id="CM016554">
    <property type="protein sequence ID" value="TKW23714.1"/>
    <property type="molecule type" value="Genomic_DNA"/>
</dbReference>
<keyword evidence="1" id="KW-0812">Transmembrane</keyword>
<feature type="transmembrane region" description="Helical" evidence="1">
    <location>
        <begin position="33"/>
        <end position="57"/>
    </location>
</feature>
<evidence type="ECO:0000313" key="3">
    <source>
        <dbReference type="EMBL" id="TKW23714.1"/>
    </source>
</evidence>
<reference evidence="3" key="1">
    <citation type="submission" date="2019-03" db="EMBL/GenBank/DDBJ databases">
        <title>WGS assembly of Setaria viridis.</title>
        <authorList>
            <person name="Huang P."/>
            <person name="Jenkins J."/>
            <person name="Grimwood J."/>
            <person name="Barry K."/>
            <person name="Healey A."/>
            <person name="Mamidi S."/>
            <person name="Sreedasyam A."/>
            <person name="Shu S."/>
            <person name="Feldman M."/>
            <person name="Wu J."/>
            <person name="Yu Y."/>
            <person name="Chen C."/>
            <person name="Johnson J."/>
            <person name="Rokhsar D."/>
            <person name="Baxter I."/>
            <person name="Schmutz J."/>
            <person name="Brutnell T."/>
            <person name="Kellogg E."/>
        </authorList>
    </citation>
    <scope>NUCLEOTIDE SEQUENCE [LARGE SCALE GENOMIC DNA]</scope>
</reference>
<dbReference type="Proteomes" id="UP000298652">
    <property type="component" value="Chromosome 3"/>
</dbReference>